<dbReference type="InterPro" id="IPR036420">
    <property type="entry name" value="BRCT_dom_sf"/>
</dbReference>
<organism evidence="1 2">
    <name type="scientific">Aurantimonas aggregata</name>
    <dbReference type="NCBI Taxonomy" id="2047720"/>
    <lineage>
        <taxon>Bacteria</taxon>
        <taxon>Pseudomonadati</taxon>
        <taxon>Pseudomonadota</taxon>
        <taxon>Alphaproteobacteria</taxon>
        <taxon>Hyphomicrobiales</taxon>
        <taxon>Aurantimonadaceae</taxon>
        <taxon>Aurantimonas</taxon>
    </lineage>
</organism>
<evidence type="ECO:0000313" key="2">
    <source>
        <dbReference type="Proteomes" id="UP000476332"/>
    </source>
</evidence>
<dbReference type="GO" id="GO:0016874">
    <property type="term" value="F:ligase activity"/>
    <property type="evidence" value="ECO:0007669"/>
    <property type="project" value="UniProtKB-KW"/>
</dbReference>
<proteinExistence type="predicted"/>
<dbReference type="AlphaFoldDB" id="A0A6L9MLV8"/>
<keyword evidence="1" id="KW-0436">Ligase</keyword>
<dbReference type="CDD" id="cd17748">
    <property type="entry name" value="BRCT_DNA_ligase_like"/>
    <property type="match status" value="1"/>
</dbReference>
<dbReference type="Gene3D" id="3.40.50.10190">
    <property type="entry name" value="BRCT domain"/>
    <property type="match status" value="1"/>
</dbReference>
<gene>
    <name evidence="1" type="ORF">GTW51_19250</name>
</gene>
<reference evidence="1 2" key="1">
    <citation type="submission" date="2020-01" db="EMBL/GenBank/DDBJ databases">
        <title>Genomes of bacteria type strains.</title>
        <authorList>
            <person name="Chen J."/>
            <person name="Zhu S."/>
            <person name="Chen J."/>
        </authorList>
    </citation>
    <scope>NUCLEOTIDE SEQUENCE [LARGE SCALE GENOMIC DNA]</scope>
    <source>
        <strain evidence="1 2">KCTC 52919</strain>
    </source>
</reference>
<accession>A0A6L9MLV8</accession>
<comment type="caution">
    <text evidence="1">The sequence shown here is derived from an EMBL/GenBank/DDBJ whole genome shotgun (WGS) entry which is preliminary data.</text>
</comment>
<dbReference type="EMBL" id="JAAAMJ010000020">
    <property type="protein sequence ID" value="NDV88833.1"/>
    <property type="molecule type" value="Genomic_DNA"/>
</dbReference>
<dbReference type="Proteomes" id="UP000476332">
    <property type="component" value="Unassembled WGS sequence"/>
</dbReference>
<keyword evidence="2" id="KW-1185">Reference proteome</keyword>
<dbReference type="RefSeq" id="WP_163045681.1">
    <property type="nucleotide sequence ID" value="NZ_JAAAMJ010000020.1"/>
</dbReference>
<evidence type="ECO:0000313" key="1">
    <source>
        <dbReference type="EMBL" id="NDV88833.1"/>
    </source>
</evidence>
<sequence>MSDALNNRLGGERISSRQIDELIGLARGVAADGSINQAEVEFLQKWLAGNVEITGHPLVRTLYRRVNEMLSDGIIDEDEKAELLDTLNRFSSRDFELGEVLKATTLPLCNPAPMPLAFEGLRYTFTGTFNYGKRKDCEAAVVERGADVGSLTAATNVLVIGVYATDSWKHSSFGNKILKACELRDRGHPISIVAEEHWTRHL</sequence>
<name>A0A6L9MLV8_9HYPH</name>
<protein>
    <submittedName>
        <fullName evidence="1">NAD-dependent DNA ligase</fullName>
    </submittedName>
</protein>